<dbReference type="EMBL" id="GBRH01200333">
    <property type="protein sequence ID" value="JAD97562.1"/>
    <property type="molecule type" value="Transcribed_RNA"/>
</dbReference>
<dbReference type="AlphaFoldDB" id="A0A0A9ENF8"/>
<dbReference type="PROSITE" id="PS51257">
    <property type="entry name" value="PROKAR_LIPOPROTEIN"/>
    <property type="match status" value="1"/>
</dbReference>
<reference evidence="2" key="1">
    <citation type="submission" date="2014-09" db="EMBL/GenBank/DDBJ databases">
        <authorList>
            <person name="Magalhaes I.L.F."/>
            <person name="Oliveira U."/>
            <person name="Santos F.R."/>
            <person name="Vidigal T.H.D.A."/>
            <person name="Brescovit A.D."/>
            <person name="Santos A.J."/>
        </authorList>
    </citation>
    <scope>NUCLEOTIDE SEQUENCE</scope>
    <source>
        <tissue evidence="2">Shoot tissue taken approximately 20 cm above the soil surface</tissue>
    </source>
</reference>
<evidence type="ECO:0000256" key="1">
    <source>
        <dbReference type="SAM" id="Phobius"/>
    </source>
</evidence>
<accession>A0A0A9ENF8</accession>
<keyword evidence="1" id="KW-0472">Membrane</keyword>
<sequence length="35" mass="4128">MNTICKFFFCSMYLFISCCTKKIASMVNLLRMKPN</sequence>
<protein>
    <submittedName>
        <fullName evidence="2">Uncharacterized protein</fullName>
    </submittedName>
</protein>
<keyword evidence="1" id="KW-0812">Transmembrane</keyword>
<keyword evidence="1" id="KW-1133">Transmembrane helix</keyword>
<feature type="transmembrane region" description="Helical" evidence="1">
    <location>
        <begin position="6"/>
        <end position="24"/>
    </location>
</feature>
<name>A0A0A9ENF8_ARUDO</name>
<organism evidence="2">
    <name type="scientific">Arundo donax</name>
    <name type="common">Giant reed</name>
    <name type="synonym">Donax arundinaceus</name>
    <dbReference type="NCBI Taxonomy" id="35708"/>
    <lineage>
        <taxon>Eukaryota</taxon>
        <taxon>Viridiplantae</taxon>
        <taxon>Streptophyta</taxon>
        <taxon>Embryophyta</taxon>
        <taxon>Tracheophyta</taxon>
        <taxon>Spermatophyta</taxon>
        <taxon>Magnoliopsida</taxon>
        <taxon>Liliopsida</taxon>
        <taxon>Poales</taxon>
        <taxon>Poaceae</taxon>
        <taxon>PACMAD clade</taxon>
        <taxon>Arundinoideae</taxon>
        <taxon>Arundineae</taxon>
        <taxon>Arundo</taxon>
    </lineage>
</organism>
<proteinExistence type="predicted"/>
<evidence type="ECO:0000313" key="2">
    <source>
        <dbReference type="EMBL" id="JAD97562.1"/>
    </source>
</evidence>
<reference evidence="2" key="2">
    <citation type="journal article" date="2015" name="Data Brief">
        <title>Shoot transcriptome of the giant reed, Arundo donax.</title>
        <authorList>
            <person name="Barrero R.A."/>
            <person name="Guerrero F.D."/>
            <person name="Moolhuijzen P."/>
            <person name="Goolsby J.A."/>
            <person name="Tidwell J."/>
            <person name="Bellgard S.E."/>
            <person name="Bellgard M.I."/>
        </authorList>
    </citation>
    <scope>NUCLEOTIDE SEQUENCE</scope>
    <source>
        <tissue evidence="2">Shoot tissue taken approximately 20 cm above the soil surface</tissue>
    </source>
</reference>